<evidence type="ECO:0000259" key="6">
    <source>
        <dbReference type="PROSITE" id="PS50893"/>
    </source>
</evidence>
<keyword evidence="1" id="KW-0813">Transport</keyword>
<dbReference type="GO" id="GO:0005524">
    <property type="term" value="F:ATP binding"/>
    <property type="evidence" value="ECO:0007669"/>
    <property type="project" value="UniProtKB-KW"/>
</dbReference>
<dbReference type="OrthoDB" id="6461291at2"/>
<keyword evidence="7" id="KW-0378">Hydrolase</keyword>
<reference evidence="7 8" key="1">
    <citation type="submission" date="2015-06" db="EMBL/GenBank/DDBJ databases">
        <title>A Comprehensive Approach to Explore the Metabolic and Phylogenetic Diversity of Bacterial Steroid Degradation in the Environment: Testosterone as an Example.</title>
        <authorList>
            <person name="Yang F.-C."/>
            <person name="Chen Y.-L."/>
            <person name="Yu C.-P."/>
            <person name="Tang S.-L."/>
            <person name="Wang P.-H."/>
            <person name="Ismail W."/>
            <person name="Wang C.-H."/>
            <person name="Yang C.-Y."/>
            <person name="Chiang Y.-R."/>
        </authorList>
    </citation>
    <scope>NUCLEOTIDE SEQUENCE [LARGE SCALE GENOMIC DNA]</scope>
    <source>
        <strain evidence="7 8">DSM 18526</strain>
    </source>
</reference>
<dbReference type="AlphaFoldDB" id="A0A127FES5"/>
<evidence type="ECO:0000256" key="4">
    <source>
        <dbReference type="ARBA" id="ARBA00022967"/>
    </source>
</evidence>
<dbReference type="InterPro" id="IPR003593">
    <property type="entry name" value="AAA+_ATPase"/>
</dbReference>
<name>A0A127FES5_STEDE</name>
<dbReference type="Pfam" id="PF00005">
    <property type="entry name" value="ABC_tran"/>
    <property type="match status" value="1"/>
</dbReference>
<dbReference type="PANTHER" id="PTHR42794:SF1">
    <property type="entry name" value="HEMIN IMPORT ATP-BINDING PROTEIN HMUV"/>
    <property type="match status" value="1"/>
</dbReference>
<keyword evidence="2" id="KW-0547">Nucleotide-binding</keyword>
<comment type="function">
    <text evidence="5">Part of the ABC transporter complex HmuTUV involved in hemin import. Responsible for energy coupling to the transport system.</text>
</comment>
<gene>
    <name evidence="7" type="ORF">ACG33_15160</name>
</gene>
<evidence type="ECO:0000313" key="8">
    <source>
        <dbReference type="Proteomes" id="UP000070250"/>
    </source>
</evidence>
<sequence>MTASTREILAASNVSLALGGNAALRGVSTRFETGKVSVLLGPNGAGKSSLLACLSGLRCPESGFVTLNGENVLTLARRDRARRIGLLPQAPEIHWDIDVMTLVSLGRLPHRGRGGETNEDREAIAQAMLATDVAKLSTRTARQLSGGERARVLLARVLAGKPQWLLADEPLANLDPAHQLDVLEQLCRIARQGVGVVLVLHDLSFAARIADFVVLLHEGQVLSSGSRHQVLHPEPIREAFGIDAHFGMVGDANPYVVPLRRYRK</sequence>
<dbReference type="CDD" id="cd03214">
    <property type="entry name" value="ABC_Iron-Siderophores_B12_Hemin"/>
    <property type="match status" value="1"/>
</dbReference>
<dbReference type="PANTHER" id="PTHR42794">
    <property type="entry name" value="HEMIN IMPORT ATP-BINDING PROTEIN HMUV"/>
    <property type="match status" value="1"/>
</dbReference>
<evidence type="ECO:0000256" key="1">
    <source>
        <dbReference type="ARBA" id="ARBA00022448"/>
    </source>
</evidence>
<protein>
    <submittedName>
        <fullName evidence="7">Iron complex transport system ATP-binding protein</fullName>
        <ecNumber evidence="7">3.6.3.34</ecNumber>
    </submittedName>
</protein>
<dbReference type="Proteomes" id="UP000070250">
    <property type="component" value="Chromosome"/>
</dbReference>
<dbReference type="InterPro" id="IPR027417">
    <property type="entry name" value="P-loop_NTPase"/>
</dbReference>
<dbReference type="RefSeq" id="WP_066922459.1">
    <property type="nucleotide sequence ID" value="NZ_CP011971.1"/>
</dbReference>
<dbReference type="PATRIC" id="fig|465721.4.peg.3241"/>
<dbReference type="STRING" id="465721.ACG33_15160"/>
<proteinExistence type="predicted"/>
<evidence type="ECO:0000256" key="2">
    <source>
        <dbReference type="ARBA" id="ARBA00022741"/>
    </source>
</evidence>
<dbReference type="InterPro" id="IPR003439">
    <property type="entry name" value="ABC_transporter-like_ATP-bd"/>
</dbReference>
<accession>A0A127FES5</accession>
<dbReference type="EMBL" id="CP011971">
    <property type="protein sequence ID" value="AMN48411.1"/>
    <property type="molecule type" value="Genomic_DNA"/>
</dbReference>
<dbReference type="Gene3D" id="3.40.50.300">
    <property type="entry name" value="P-loop containing nucleotide triphosphate hydrolases"/>
    <property type="match status" value="1"/>
</dbReference>
<keyword evidence="3 7" id="KW-0067">ATP-binding</keyword>
<dbReference type="SMART" id="SM00382">
    <property type="entry name" value="AAA"/>
    <property type="match status" value="1"/>
</dbReference>
<evidence type="ECO:0000313" key="7">
    <source>
        <dbReference type="EMBL" id="AMN48411.1"/>
    </source>
</evidence>
<dbReference type="PROSITE" id="PS50893">
    <property type="entry name" value="ABC_TRANSPORTER_2"/>
    <property type="match status" value="1"/>
</dbReference>
<evidence type="ECO:0000256" key="3">
    <source>
        <dbReference type="ARBA" id="ARBA00022840"/>
    </source>
</evidence>
<dbReference type="EC" id="3.6.3.34" evidence="7"/>
<dbReference type="PROSITE" id="PS00211">
    <property type="entry name" value="ABC_TRANSPORTER_1"/>
    <property type="match status" value="1"/>
</dbReference>
<organism evidence="7 8">
    <name type="scientific">Steroidobacter denitrificans</name>
    <dbReference type="NCBI Taxonomy" id="465721"/>
    <lineage>
        <taxon>Bacteria</taxon>
        <taxon>Pseudomonadati</taxon>
        <taxon>Pseudomonadota</taxon>
        <taxon>Gammaproteobacteria</taxon>
        <taxon>Steroidobacterales</taxon>
        <taxon>Steroidobacteraceae</taxon>
        <taxon>Steroidobacter</taxon>
    </lineage>
</organism>
<dbReference type="KEGG" id="sdf:ACG33_15160"/>
<dbReference type="InterPro" id="IPR017871">
    <property type="entry name" value="ABC_transporter-like_CS"/>
</dbReference>
<keyword evidence="8" id="KW-1185">Reference proteome</keyword>
<dbReference type="GO" id="GO:0016887">
    <property type="term" value="F:ATP hydrolysis activity"/>
    <property type="evidence" value="ECO:0007669"/>
    <property type="project" value="InterPro"/>
</dbReference>
<keyword evidence="4" id="KW-1278">Translocase</keyword>
<feature type="domain" description="ABC transporter" evidence="6">
    <location>
        <begin position="9"/>
        <end position="243"/>
    </location>
</feature>
<dbReference type="SUPFAM" id="SSF52540">
    <property type="entry name" value="P-loop containing nucleoside triphosphate hydrolases"/>
    <property type="match status" value="1"/>
</dbReference>
<evidence type="ECO:0000256" key="5">
    <source>
        <dbReference type="ARBA" id="ARBA00037066"/>
    </source>
</evidence>